<comment type="caution">
    <text evidence="1">The sequence shown here is derived from an EMBL/GenBank/DDBJ whole genome shotgun (WGS) entry which is preliminary data.</text>
</comment>
<dbReference type="STRING" id="1802613.A2V54_00265"/>
<dbReference type="Proteomes" id="UP000176583">
    <property type="component" value="Unassembled WGS sequence"/>
</dbReference>
<sequence length="88" mass="10048">MIDRRVKLLLTVLNDGRWHDRLPQRALTAKLVEACFNQGLVWRKLTKIPGKPGHFRGHFAITPNGRKALEKGEHPTRGEISFTMKYGA</sequence>
<protein>
    <submittedName>
        <fullName evidence="1">Uncharacterized protein</fullName>
    </submittedName>
</protein>
<evidence type="ECO:0000313" key="2">
    <source>
        <dbReference type="Proteomes" id="UP000176583"/>
    </source>
</evidence>
<dbReference type="EMBL" id="MEUW01000020">
    <property type="protein sequence ID" value="OGC44441.1"/>
    <property type="molecule type" value="Genomic_DNA"/>
</dbReference>
<evidence type="ECO:0000313" key="1">
    <source>
        <dbReference type="EMBL" id="OGC44441.1"/>
    </source>
</evidence>
<reference evidence="1 2" key="1">
    <citation type="journal article" date="2016" name="Nat. Commun.">
        <title>Thousands of microbial genomes shed light on interconnected biogeochemical processes in an aquifer system.</title>
        <authorList>
            <person name="Anantharaman K."/>
            <person name="Brown C.T."/>
            <person name="Hug L.A."/>
            <person name="Sharon I."/>
            <person name="Castelle C.J."/>
            <person name="Probst A.J."/>
            <person name="Thomas B.C."/>
            <person name="Singh A."/>
            <person name="Wilkins M.J."/>
            <person name="Karaoz U."/>
            <person name="Brodie E.L."/>
            <person name="Williams K.H."/>
            <person name="Hubbard S.S."/>
            <person name="Banfield J.F."/>
        </authorList>
    </citation>
    <scope>NUCLEOTIDE SEQUENCE [LARGE SCALE GENOMIC DNA]</scope>
</reference>
<name>A0A1F4UHM0_UNCKA</name>
<dbReference type="AlphaFoldDB" id="A0A1F4UHM0"/>
<proteinExistence type="predicted"/>
<gene>
    <name evidence="1" type="ORF">A2V54_00265</name>
</gene>
<organism evidence="1 2">
    <name type="scientific">candidate division WWE3 bacterium RBG_19FT_COMBO_53_11</name>
    <dbReference type="NCBI Taxonomy" id="1802613"/>
    <lineage>
        <taxon>Bacteria</taxon>
        <taxon>Katanobacteria</taxon>
    </lineage>
</organism>
<accession>A0A1F4UHM0</accession>